<evidence type="ECO:0000313" key="2">
    <source>
        <dbReference type="Proteomes" id="UP001583177"/>
    </source>
</evidence>
<dbReference type="EMBL" id="JAWRVE010000066">
    <property type="protein sequence ID" value="KAL1864685.1"/>
    <property type="molecule type" value="Genomic_DNA"/>
</dbReference>
<evidence type="ECO:0008006" key="3">
    <source>
        <dbReference type="Google" id="ProtNLM"/>
    </source>
</evidence>
<protein>
    <recommendedName>
        <fullName evidence="3">F-box domain-containing protein</fullName>
    </recommendedName>
</protein>
<evidence type="ECO:0000313" key="1">
    <source>
        <dbReference type="EMBL" id="KAL1864685.1"/>
    </source>
</evidence>
<sequence>MRAPISCVLYKEARSYDPDVINEKDVEWTKTLHVLGFNYDLWKAFVSGPGVYIDRGRVDVENGHDPNALGADVPSMVCYSRNHKTIFPFHRCCYEILAKCLTGSFDDGKLEKDLLFSVMEKLAPITEHLLLGIDYGTVSGMHRHFWESHAGYELVVSQPRDVPGASEAVLSMLGSDAFKTTYARADLGSRVRHDPFYKTPYDIAHSICSYVSDTDVTNLAMASYHVHVLLQNNNQFWGPRTRSSLPWFFELQELLEQDQTLLETNDDQRVFQWAERVTRPEKWLTGPFMGVANRRRIWSVCEQLGEKYKEFQIDHDTSDV</sequence>
<keyword evidence="2" id="KW-1185">Reference proteome</keyword>
<proteinExistence type="predicted"/>
<reference evidence="1 2" key="1">
    <citation type="journal article" date="2024" name="IMA Fungus">
        <title>IMA Genome - F19 : A genome assembly and annotation guide to empower mycologists, including annotated draft genome sequences of Ceratocystis pirilliformis, Diaporthe australafricana, Fusarium ophioides, Paecilomyces lecythidis, and Sporothrix stenoceras.</title>
        <authorList>
            <person name="Aylward J."/>
            <person name="Wilson A.M."/>
            <person name="Visagie C.M."/>
            <person name="Spraker J."/>
            <person name="Barnes I."/>
            <person name="Buitendag C."/>
            <person name="Ceriani C."/>
            <person name="Del Mar Angel L."/>
            <person name="du Plessis D."/>
            <person name="Fuchs T."/>
            <person name="Gasser K."/>
            <person name="Kramer D."/>
            <person name="Li W."/>
            <person name="Munsamy K."/>
            <person name="Piso A."/>
            <person name="Price J.L."/>
            <person name="Sonnekus B."/>
            <person name="Thomas C."/>
            <person name="van der Nest A."/>
            <person name="van Dijk A."/>
            <person name="van Heerden A."/>
            <person name="van Vuuren N."/>
            <person name="Yilmaz N."/>
            <person name="Duong T.A."/>
            <person name="van der Merwe N.A."/>
            <person name="Wingfield M.J."/>
            <person name="Wingfield B.D."/>
        </authorList>
    </citation>
    <scope>NUCLEOTIDE SEQUENCE [LARGE SCALE GENOMIC DNA]</scope>
    <source>
        <strain evidence="1 2">CMW 18300</strain>
    </source>
</reference>
<organism evidence="1 2">
    <name type="scientific">Diaporthe australafricana</name>
    <dbReference type="NCBI Taxonomy" id="127596"/>
    <lineage>
        <taxon>Eukaryota</taxon>
        <taxon>Fungi</taxon>
        <taxon>Dikarya</taxon>
        <taxon>Ascomycota</taxon>
        <taxon>Pezizomycotina</taxon>
        <taxon>Sordariomycetes</taxon>
        <taxon>Sordariomycetidae</taxon>
        <taxon>Diaporthales</taxon>
        <taxon>Diaporthaceae</taxon>
        <taxon>Diaporthe</taxon>
    </lineage>
</organism>
<dbReference type="Proteomes" id="UP001583177">
    <property type="component" value="Unassembled WGS sequence"/>
</dbReference>
<comment type="caution">
    <text evidence="1">The sequence shown here is derived from an EMBL/GenBank/DDBJ whole genome shotgun (WGS) entry which is preliminary data.</text>
</comment>
<gene>
    <name evidence="1" type="ORF">Daus18300_007487</name>
</gene>
<name>A0ABR3WM12_9PEZI</name>
<accession>A0ABR3WM12</accession>